<evidence type="ECO:0000313" key="6">
    <source>
        <dbReference type="EMBL" id="CAI9287034.1"/>
    </source>
</evidence>
<keyword evidence="3" id="KW-0472">Membrane</keyword>
<keyword evidence="3" id="KW-0812">Transmembrane</keyword>
<dbReference type="InterPro" id="IPR026992">
    <property type="entry name" value="DIOX_N"/>
</dbReference>
<dbReference type="InterPro" id="IPR044861">
    <property type="entry name" value="IPNS-like_FE2OG_OXY"/>
</dbReference>
<dbReference type="InterPro" id="IPR027443">
    <property type="entry name" value="IPNS-like_sf"/>
</dbReference>
<keyword evidence="2" id="KW-0408">Iron</keyword>
<accession>A0AA36E8E7</accession>
<dbReference type="InterPro" id="IPR050295">
    <property type="entry name" value="Plant_2OG-oxidoreductases"/>
</dbReference>
<dbReference type="Proteomes" id="UP001177003">
    <property type="component" value="Chromosome 5"/>
</dbReference>
<gene>
    <name evidence="6" type="ORF">LSALG_LOCUS26427</name>
</gene>
<organism evidence="6 7">
    <name type="scientific">Lactuca saligna</name>
    <name type="common">Willowleaf lettuce</name>
    <dbReference type="NCBI Taxonomy" id="75948"/>
    <lineage>
        <taxon>Eukaryota</taxon>
        <taxon>Viridiplantae</taxon>
        <taxon>Streptophyta</taxon>
        <taxon>Embryophyta</taxon>
        <taxon>Tracheophyta</taxon>
        <taxon>Spermatophyta</taxon>
        <taxon>Magnoliopsida</taxon>
        <taxon>eudicotyledons</taxon>
        <taxon>Gunneridae</taxon>
        <taxon>Pentapetalae</taxon>
        <taxon>asterids</taxon>
        <taxon>campanulids</taxon>
        <taxon>Asterales</taxon>
        <taxon>Asteraceae</taxon>
        <taxon>Cichorioideae</taxon>
        <taxon>Cichorieae</taxon>
        <taxon>Lactucinae</taxon>
        <taxon>Lactuca</taxon>
    </lineage>
</organism>
<evidence type="ECO:0000313" key="7">
    <source>
        <dbReference type="Proteomes" id="UP001177003"/>
    </source>
</evidence>
<dbReference type="PANTHER" id="PTHR47991">
    <property type="entry name" value="OXOGLUTARATE/IRON-DEPENDENT DIOXYGENASE"/>
    <property type="match status" value="1"/>
</dbReference>
<dbReference type="Gene3D" id="2.60.120.330">
    <property type="entry name" value="B-lactam Antibiotic, Isopenicillin N Synthase, Chain"/>
    <property type="match status" value="2"/>
</dbReference>
<feature type="domain" description="Non-haem dioxygenase N-terminal" evidence="5">
    <location>
        <begin position="80"/>
        <end position="185"/>
    </location>
</feature>
<reference evidence="6" key="1">
    <citation type="submission" date="2023-04" db="EMBL/GenBank/DDBJ databases">
        <authorList>
            <person name="Vijverberg K."/>
            <person name="Xiong W."/>
            <person name="Schranz E."/>
        </authorList>
    </citation>
    <scope>NUCLEOTIDE SEQUENCE</scope>
</reference>
<name>A0AA36E8E7_LACSI</name>
<evidence type="ECO:0000256" key="1">
    <source>
        <dbReference type="ARBA" id="ARBA00022723"/>
    </source>
</evidence>
<dbReference type="Pfam" id="PF03171">
    <property type="entry name" value="2OG-FeII_Oxy"/>
    <property type="match status" value="1"/>
</dbReference>
<dbReference type="GO" id="GO:0046872">
    <property type="term" value="F:metal ion binding"/>
    <property type="evidence" value="ECO:0007669"/>
    <property type="project" value="UniProtKB-KW"/>
</dbReference>
<evidence type="ECO:0000259" key="5">
    <source>
        <dbReference type="Pfam" id="PF14226"/>
    </source>
</evidence>
<feature type="transmembrane region" description="Helical" evidence="3">
    <location>
        <begin position="21"/>
        <end position="41"/>
    </location>
</feature>
<feature type="domain" description="Isopenicillin N synthase-like Fe(2+) 2OG dioxygenase" evidence="4">
    <location>
        <begin position="231"/>
        <end position="291"/>
    </location>
</feature>
<evidence type="ECO:0000256" key="2">
    <source>
        <dbReference type="ARBA" id="ARBA00023004"/>
    </source>
</evidence>
<dbReference type="EMBL" id="OX465081">
    <property type="protein sequence ID" value="CAI9287034.1"/>
    <property type="molecule type" value="Genomic_DNA"/>
</dbReference>
<evidence type="ECO:0000256" key="3">
    <source>
        <dbReference type="SAM" id="Phobius"/>
    </source>
</evidence>
<keyword evidence="3" id="KW-1133">Transmembrane helix</keyword>
<evidence type="ECO:0000259" key="4">
    <source>
        <dbReference type="Pfam" id="PF03171"/>
    </source>
</evidence>
<protein>
    <submittedName>
        <fullName evidence="6">Uncharacterized protein</fullName>
    </submittedName>
</protein>
<dbReference type="Pfam" id="PF14226">
    <property type="entry name" value="DIOX_N"/>
    <property type="match status" value="1"/>
</dbReference>
<dbReference type="SUPFAM" id="SSF51197">
    <property type="entry name" value="Clavaminate synthase-like"/>
    <property type="match status" value="1"/>
</dbReference>
<keyword evidence="1" id="KW-0479">Metal-binding</keyword>
<proteinExistence type="predicted"/>
<sequence length="369" mass="41957">MVYVKIIITCGNPLLLYFRMYGLYACINMLLYVYITCAVHFKMNFVKRLSESPDLNSIPSIYTYSTNPNESPVSNSQDSIPTIDFSLLTSPDPSLRLQVIQELGDACKDWGFFQVINHGVPEDLMNMVVEKSNEFFNLTDDEKKDFEEKDVLDPIRYGTSFNSKKDKVFCWRDFLKVIVHPEFHSPNKPVGFSEIMLEYSKRTREVVRGLLNGISMSLGLDQCCIENTLKLESGGLQIKHNGKWVNVNDTFPGSFLVNTADHLEIFSNGKYKSVEHRAIVNNVATRISVVVANGPSLDTVVRPAYELVDEERCPASFVPMKYREYLEMQQGNQIVGKTCLDRVRVVQYGCNGRVHGLGGHEQRPYTSSR</sequence>
<dbReference type="AlphaFoldDB" id="A0AA36E8E7"/>
<keyword evidence="7" id="KW-1185">Reference proteome</keyword>